<dbReference type="InterPro" id="IPR034660">
    <property type="entry name" value="DinB/YfiT-like"/>
</dbReference>
<dbReference type="Proteomes" id="UP000267469">
    <property type="component" value="Unassembled WGS sequence"/>
</dbReference>
<keyword evidence="1" id="KW-0472">Membrane</keyword>
<keyword evidence="1" id="KW-0812">Transmembrane</keyword>
<dbReference type="SUPFAM" id="SSF109854">
    <property type="entry name" value="DinB/YfiT-like putative metalloenzymes"/>
    <property type="match status" value="1"/>
</dbReference>
<dbReference type="EMBL" id="RJTM01000099">
    <property type="protein sequence ID" value="RNL84110.1"/>
    <property type="molecule type" value="Genomic_DNA"/>
</dbReference>
<dbReference type="SUPFAM" id="SSF55961">
    <property type="entry name" value="Bet v1-like"/>
    <property type="match status" value="1"/>
</dbReference>
<evidence type="ECO:0000313" key="3">
    <source>
        <dbReference type="EMBL" id="RNL84110.1"/>
    </source>
</evidence>
<sequence>MKILKRILIVLGIIIAIPLIAALFVKKEYTVERDITIHKPKKEVFDYVKYLKNQNNYSKWAMIDPDMEKTYRGTDGTEGFVSAWNSSKEDVGSGEQEIKKITEGERIDFELRFFKPFESVSPAYMTTEAISENETKVTWGFEGHMNYPMNLMMVFMDFEKIIGDDLQTGLNNLKEILESRKTIAAGSREFLFDYFKQTADNLAESVAGLSEAQLQFKPAKDKWSVSQCLEHIVTTESMLFNMALKNLEGPANPEEKGEVKFTDEGLIAAITDRSQKAEAPAELQGKGKYTDPETALRDLTTGRKAVLEYIGNVSVEDLRDHVIEFPFGKVDGYQSLLFVAAHSARHTLQIEEVKAAPGFPDN</sequence>
<evidence type="ECO:0000259" key="2">
    <source>
        <dbReference type="Pfam" id="PF12867"/>
    </source>
</evidence>
<dbReference type="RefSeq" id="WP_123216700.1">
    <property type="nucleotide sequence ID" value="NZ_RJTM01000099.1"/>
</dbReference>
<organism evidence="3 4">
    <name type="scientific">Sinomicrobium pectinilyticum</name>
    <dbReference type="NCBI Taxonomy" id="1084421"/>
    <lineage>
        <taxon>Bacteria</taxon>
        <taxon>Pseudomonadati</taxon>
        <taxon>Bacteroidota</taxon>
        <taxon>Flavobacteriia</taxon>
        <taxon>Flavobacteriales</taxon>
        <taxon>Flavobacteriaceae</taxon>
        <taxon>Sinomicrobium</taxon>
    </lineage>
</organism>
<dbReference type="Gene3D" id="1.20.120.450">
    <property type="entry name" value="dinb family like domain"/>
    <property type="match status" value="1"/>
</dbReference>
<feature type="transmembrane region" description="Helical" evidence="1">
    <location>
        <begin position="7"/>
        <end position="25"/>
    </location>
</feature>
<comment type="caution">
    <text evidence="3">The sequence shown here is derived from an EMBL/GenBank/DDBJ whole genome shotgun (WGS) entry which is preliminary data.</text>
</comment>
<feature type="domain" description="DinB-like" evidence="2">
    <location>
        <begin position="195"/>
        <end position="350"/>
    </location>
</feature>
<dbReference type="Pfam" id="PF12867">
    <property type="entry name" value="DinB_2"/>
    <property type="match status" value="1"/>
</dbReference>
<evidence type="ECO:0000256" key="1">
    <source>
        <dbReference type="SAM" id="Phobius"/>
    </source>
</evidence>
<keyword evidence="4" id="KW-1185">Reference proteome</keyword>
<dbReference type="OrthoDB" id="9807923at2"/>
<dbReference type="InterPro" id="IPR023393">
    <property type="entry name" value="START-like_dom_sf"/>
</dbReference>
<name>A0A3N0E8K7_SINP1</name>
<dbReference type="InterPro" id="IPR024775">
    <property type="entry name" value="DinB-like"/>
</dbReference>
<gene>
    <name evidence="3" type="ORF">ED312_14300</name>
</gene>
<accession>A0A3N0E8K7</accession>
<dbReference type="Gene3D" id="3.30.530.20">
    <property type="match status" value="1"/>
</dbReference>
<keyword evidence="1" id="KW-1133">Transmembrane helix</keyword>
<proteinExistence type="predicted"/>
<evidence type="ECO:0000313" key="4">
    <source>
        <dbReference type="Proteomes" id="UP000267469"/>
    </source>
</evidence>
<reference evidence="3 4" key="1">
    <citation type="submission" date="2018-10" db="EMBL/GenBank/DDBJ databases">
        <title>Sinomicrobium pectinilyticum sp. nov., a pectinase-producing bacterium isolated from alkaline and saline soil, and emended description of the genus Sinomicrobium.</title>
        <authorList>
            <person name="Cheng B."/>
            <person name="Li C."/>
            <person name="Lai Q."/>
            <person name="Du M."/>
            <person name="Shao Z."/>
            <person name="Xu P."/>
            <person name="Yang C."/>
        </authorList>
    </citation>
    <scope>NUCLEOTIDE SEQUENCE [LARGE SCALE GENOMIC DNA]</scope>
    <source>
        <strain evidence="3 4">5DNS001</strain>
    </source>
</reference>
<dbReference type="CDD" id="cd07818">
    <property type="entry name" value="SRPBCC_1"/>
    <property type="match status" value="1"/>
</dbReference>
<protein>
    <submittedName>
        <fullName evidence="3">DUF664 domain-containing protein</fullName>
    </submittedName>
</protein>
<dbReference type="AlphaFoldDB" id="A0A3N0E8K7"/>